<keyword evidence="2" id="KW-0479">Metal-binding</keyword>
<dbReference type="Pfam" id="PF02630">
    <property type="entry name" value="SCO1-SenC"/>
    <property type="match status" value="1"/>
</dbReference>
<accession>A0A7X8TPF5</accession>
<dbReference type="PANTHER" id="PTHR12151">
    <property type="entry name" value="ELECTRON TRANSPORT PROTIN SCO1/SENC FAMILY MEMBER"/>
    <property type="match status" value="1"/>
</dbReference>
<dbReference type="SUPFAM" id="SSF52833">
    <property type="entry name" value="Thioredoxin-like"/>
    <property type="match status" value="1"/>
</dbReference>
<keyword evidence="2" id="KW-0186">Copper</keyword>
<reference evidence="4 5" key="1">
    <citation type="submission" date="2020-04" db="EMBL/GenBank/DDBJ databases">
        <title>Vibrio sp. SM6, a novel species isolated from seawater.</title>
        <authorList>
            <person name="Wang X."/>
        </authorList>
    </citation>
    <scope>NUCLEOTIDE SEQUENCE [LARGE SCALE GENOMIC DNA]</scope>
    <source>
        <strain evidence="4 5">SM6</strain>
    </source>
</reference>
<dbReference type="PANTHER" id="PTHR12151:SF25">
    <property type="entry name" value="LINALOOL DEHYDRATASE_ISOMERASE DOMAIN-CONTAINING PROTEIN"/>
    <property type="match status" value="1"/>
</dbReference>
<proteinExistence type="inferred from homology"/>
<dbReference type="Proteomes" id="UP000535589">
    <property type="component" value="Unassembled WGS sequence"/>
</dbReference>
<sequence>MKALNDAVRRFITLGCTIGLVIVSAPVFAAPLQFELNHHKLGTVTAQHWPGQYLLIGVGYTSCPDICPTTVMDMSLAMNALGEDKSKVKGLFISVDPHRDSAQYIDQYVKYFDQSMLGLVGTHAQTKAAAQSLKATYGYTLQGAPVYPPLPDQYEVFHSAYLYLYGPDRNLIDVFGYGEGGSNIGEAIARYLKQVTISTQSRVTAEPMTP</sequence>
<dbReference type="AlphaFoldDB" id="A0A7X8TPF5"/>
<dbReference type="EMBL" id="JABAIK010000005">
    <property type="protein sequence ID" value="NLS12500.1"/>
    <property type="molecule type" value="Genomic_DNA"/>
</dbReference>
<evidence type="ECO:0000256" key="2">
    <source>
        <dbReference type="PIRSR" id="PIRSR603782-1"/>
    </source>
</evidence>
<protein>
    <submittedName>
        <fullName evidence="4">SCO family protein</fullName>
    </submittedName>
</protein>
<comment type="caution">
    <text evidence="4">The sequence shown here is derived from an EMBL/GenBank/DDBJ whole genome shotgun (WGS) entry which is preliminary data.</text>
</comment>
<organism evidence="4 5">
    <name type="scientific">Vibrio agarilyticus</name>
    <dbReference type="NCBI Taxonomy" id="2726741"/>
    <lineage>
        <taxon>Bacteria</taxon>
        <taxon>Pseudomonadati</taxon>
        <taxon>Pseudomonadota</taxon>
        <taxon>Gammaproteobacteria</taxon>
        <taxon>Vibrionales</taxon>
        <taxon>Vibrionaceae</taxon>
        <taxon>Vibrio</taxon>
    </lineage>
</organism>
<dbReference type="Gene3D" id="3.40.30.10">
    <property type="entry name" value="Glutaredoxin"/>
    <property type="match status" value="1"/>
</dbReference>
<dbReference type="CDD" id="cd02968">
    <property type="entry name" value="SCO"/>
    <property type="match status" value="1"/>
</dbReference>
<comment type="similarity">
    <text evidence="1">Belongs to the SCO1/2 family.</text>
</comment>
<feature type="binding site" evidence="2">
    <location>
        <position position="63"/>
    </location>
    <ligand>
        <name>Cu cation</name>
        <dbReference type="ChEBI" id="CHEBI:23378"/>
    </ligand>
</feature>
<name>A0A7X8TPF5_9VIBR</name>
<keyword evidence="5" id="KW-1185">Reference proteome</keyword>
<feature type="disulfide bond" description="Redox-active" evidence="3">
    <location>
        <begin position="63"/>
        <end position="67"/>
    </location>
</feature>
<dbReference type="GO" id="GO:0046872">
    <property type="term" value="F:metal ion binding"/>
    <property type="evidence" value="ECO:0007669"/>
    <property type="project" value="UniProtKB-KW"/>
</dbReference>
<gene>
    <name evidence="4" type="ORF">HGP28_06245</name>
</gene>
<evidence type="ECO:0000313" key="5">
    <source>
        <dbReference type="Proteomes" id="UP000535589"/>
    </source>
</evidence>
<evidence type="ECO:0000256" key="3">
    <source>
        <dbReference type="PIRSR" id="PIRSR603782-2"/>
    </source>
</evidence>
<dbReference type="InterPro" id="IPR036249">
    <property type="entry name" value="Thioredoxin-like_sf"/>
</dbReference>
<feature type="binding site" evidence="2">
    <location>
        <position position="67"/>
    </location>
    <ligand>
        <name>Cu cation</name>
        <dbReference type="ChEBI" id="CHEBI:23378"/>
    </ligand>
</feature>
<feature type="binding site" evidence="2">
    <location>
        <position position="158"/>
    </location>
    <ligand>
        <name>Cu cation</name>
        <dbReference type="ChEBI" id="CHEBI:23378"/>
    </ligand>
</feature>
<dbReference type="InterPro" id="IPR003782">
    <property type="entry name" value="SCO1/SenC"/>
</dbReference>
<keyword evidence="3" id="KW-1015">Disulfide bond</keyword>
<evidence type="ECO:0000313" key="4">
    <source>
        <dbReference type="EMBL" id="NLS12500.1"/>
    </source>
</evidence>
<evidence type="ECO:0000256" key="1">
    <source>
        <dbReference type="ARBA" id="ARBA00010996"/>
    </source>
</evidence>